<name>A0A1E3HH04_9TREE</name>
<reference evidence="1 2" key="1">
    <citation type="submission" date="2016-06" db="EMBL/GenBank/DDBJ databases">
        <title>Evolution of pathogenesis and genome organization in the Tremellales.</title>
        <authorList>
            <person name="Cuomo C."/>
            <person name="Litvintseva A."/>
            <person name="Heitman J."/>
            <person name="Chen Y."/>
            <person name="Sun S."/>
            <person name="Springer D."/>
            <person name="Dromer F."/>
            <person name="Young S."/>
            <person name="Zeng Q."/>
            <person name="Chapman S."/>
            <person name="Gujja S."/>
            <person name="Saif S."/>
            <person name="Birren B."/>
        </authorList>
    </citation>
    <scope>NUCLEOTIDE SEQUENCE [LARGE SCALE GENOMIC DNA]</scope>
    <source>
        <strain evidence="1 2">CBS 7118</strain>
    </source>
</reference>
<sequence length="85" mass="9394">MGGPKPRLVYLLNEELNVPRPTTITIEDPSGKIQEAATSFTKRIDKHLVQDFAAQETTTAVAEGGKTKKGVSFWDFVDLKLKGVY</sequence>
<evidence type="ECO:0000313" key="1">
    <source>
        <dbReference type="EMBL" id="ODN75628.1"/>
    </source>
</evidence>
<protein>
    <submittedName>
        <fullName evidence="1">Uncharacterized protein</fullName>
    </submittedName>
</protein>
<dbReference type="RefSeq" id="XP_019027898.1">
    <property type="nucleotide sequence ID" value="XM_019180129.1"/>
</dbReference>
<organism evidence="1 2">
    <name type="scientific">Cryptococcus wingfieldii CBS 7118</name>
    <dbReference type="NCBI Taxonomy" id="1295528"/>
    <lineage>
        <taxon>Eukaryota</taxon>
        <taxon>Fungi</taxon>
        <taxon>Dikarya</taxon>
        <taxon>Basidiomycota</taxon>
        <taxon>Agaricomycotina</taxon>
        <taxon>Tremellomycetes</taxon>
        <taxon>Tremellales</taxon>
        <taxon>Cryptococcaceae</taxon>
        <taxon>Cryptococcus</taxon>
    </lineage>
</organism>
<accession>A0A1E3HH04</accession>
<comment type="caution">
    <text evidence="1">The sequence shown here is derived from an EMBL/GenBank/DDBJ whole genome shotgun (WGS) entry which is preliminary data.</text>
</comment>
<dbReference type="GeneID" id="30197369"/>
<dbReference type="AlphaFoldDB" id="A0A1E3HH04"/>
<dbReference type="Proteomes" id="UP000094819">
    <property type="component" value="Unassembled WGS sequence"/>
</dbReference>
<evidence type="ECO:0000313" key="2">
    <source>
        <dbReference type="Proteomes" id="UP000094819"/>
    </source>
</evidence>
<dbReference type="EMBL" id="AWGH01000055">
    <property type="protein sequence ID" value="ODN75628.1"/>
    <property type="molecule type" value="Genomic_DNA"/>
</dbReference>
<gene>
    <name evidence="1" type="ORF">L198_08158</name>
</gene>
<keyword evidence="2" id="KW-1185">Reference proteome</keyword>
<proteinExistence type="predicted"/>